<feature type="transmembrane region" description="Helical" evidence="1">
    <location>
        <begin position="36"/>
        <end position="59"/>
    </location>
</feature>
<organism evidence="2 3">
    <name type="scientific">Halomarina rubra</name>
    <dbReference type="NCBI Taxonomy" id="2071873"/>
    <lineage>
        <taxon>Archaea</taxon>
        <taxon>Methanobacteriati</taxon>
        <taxon>Methanobacteriota</taxon>
        <taxon>Stenosarchaea group</taxon>
        <taxon>Halobacteria</taxon>
        <taxon>Halobacteriales</taxon>
        <taxon>Natronomonadaceae</taxon>
        <taxon>Halomarina</taxon>
    </lineage>
</organism>
<keyword evidence="1" id="KW-1133">Transmembrane helix</keyword>
<accession>A0ABD6AZQ8</accession>
<evidence type="ECO:0000313" key="2">
    <source>
        <dbReference type="EMBL" id="MFD1514773.1"/>
    </source>
</evidence>
<dbReference type="Proteomes" id="UP001597187">
    <property type="component" value="Unassembled WGS sequence"/>
</dbReference>
<keyword evidence="1" id="KW-0812">Transmembrane</keyword>
<dbReference type="RefSeq" id="WP_250874710.1">
    <property type="nucleotide sequence ID" value="NZ_JALXFV010000008.1"/>
</dbReference>
<reference evidence="2 3" key="1">
    <citation type="journal article" date="2019" name="Int. J. Syst. Evol. Microbiol.">
        <title>The Global Catalogue of Microorganisms (GCM) 10K type strain sequencing project: providing services to taxonomists for standard genome sequencing and annotation.</title>
        <authorList>
            <consortium name="The Broad Institute Genomics Platform"/>
            <consortium name="The Broad Institute Genome Sequencing Center for Infectious Disease"/>
            <person name="Wu L."/>
            <person name="Ma J."/>
        </authorList>
    </citation>
    <scope>NUCLEOTIDE SEQUENCE [LARGE SCALE GENOMIC DNA]</scope>
    <source>
        <strain evidence="2 3">CGMCC 1.12563</strain>
    </source>
</reference>
<name>A0ABD6AZQ8_9EURY</name>
<keyword evidence="3" id="KW-1185">Reference proteome</keyword>
<gene>
    <name evidence="2" type="ORF">ACFSBT_15940</name>
</gene>
<keyword evidence="1" id="KW-0472">Membrane</keyword>
<evidence type="ECO:0000256" key="1">
    <source>
        <dbReference type="SAM" id="Phobius"/>
    </source>
</evidence>
<dbReference type="AlphaFoldDB" id="A0ABD6AZQ8"/>
<protein>
    <submittedName>
        <fullName evidence="2">Uncharacterized protein</fullName>
    </submittedName>
</protein>
<comment type="caution">
    <text evidence="2">The sequence shown here is derived from an EMBL/GenBank/DDBJ whole genome shotgun (WGS) entry which is preliminary data.</text>
</comment>
<sequence length="92" mass="9569">MPWQDLVFTAGSFIAILTLAPTLTDVRSSVPRTTSVPSALVAFVYAVAFFSLGLVFSALGSLATGLLWSAIAARCATGTTAVDRSTVAEWAD</sequence>
<feature type="transmembrane region" description="Helical" evidence="1">
    <location>
        <begin position="6"/>
        <end position="24"/>
    </location>
</feature>
<proteinExistence type="predicted"/>
<evidence type="ECO:0000313" key="3">
    <source>
        <dbReference type="Proteomes" id="UP001597187"/>
    </source>
</evidence>
<dbReference type="EMBL" id="JBHUDC010000008">
    <property type="protein sequence ID" value="MFD1514773.1"/>
    <property type="molecule type" value="Genomic_DNA"/>
</dbReference>